<dbReference type="InterPro" id="IPR058031">
    <property type="entry name" value="AAA_lid_NorR"/>
</dbReference>
<keyword evidence="7" id="KW-0175">Coiled coil</keyword>
<evidence type="ECO:0000256" key="1">
    <source>
        <dbReference type="ARBA" id="ARBA00022741"/>
    </source>
</evidence>
<dbReference type="FunFam" id="1.10.8.60:FF:000014">
    <property type="entry name" value="DNA-binding transcriptional regulator NtrC"/>
    <property type="match status" value="1"/>
</dbReference>
<keyword evidence="5" id="KW-0010">Activator</keyword>
<dbReference type="InterPro" id="IPR025943">
    <property type="entry name" value="Sigma_54_int_dom_ATP-bd_2"/>
</dbReference>
<dbReference type="InterPro" id="IPR025944">
    <property type="entry name" value="Sigma_54_int_dom_CS"/>
</dbReference>
<dbReference type="InterPro" id="IPR027417">
    <property type="entry name" value="P-loop_NTPase"/>
</dbReference>
<feature type="coiled-coil region" evidence="7">
    <location>
        <begin position="191"/>
        <end position="218"/>
    </location>
</feature>
<proteinExistence type="predicted"/>
<dbReference type="Gene3D" id="1.10.8.60">
    <property type="match status" value="1"/>
</dbReference>
<dbReference type="SUPFAM" id="SSF55781">
    <property type="entry name" value="GAF domain-like"/>
    <property type="match status" value="1"/>
</dbReference>
<evidence type="ECO:0000256" key="4">
    <source>
        <dbReference type="ARBA" id="ARBA00023125"/>
    </source>
</evidence>
<organism evidence="9 10">
    <name type="scientific">Gaoshiqia sediminis</name>
    <dbReference type="NCBI Taxonomy" id="2986998"/>
    <lineage>
        <taxon>Bacteria</taxon>
        <taxon>Pseudomonadati</taxon>
        <taxon>Bacteroidota</taxon>
        <taxon>Bacteroidia</taxon>
        <taxon>Marinilabiliales</taxon>
        <taxon>Prolixibacteraceae</taxon>
        <taxon>Gaoshiqia</taxon>
    </lineage>
</organism>
<evidence type="ECO:0000313" key="9">
    <source>
        <dbReference type="EMBL" id="MCW0484892.1"/>
    </source>
</evidence>
<dbReference type="InterPro" id="IPR002078">
    <property type="entry name" value="Sigma_54_int"/>
</dbReference>
<dbReference type="GO" id="GO:0005524">
    <property type="term" value="F:ATP binding"/>
    <property type="evidence" value="ECO:0007669"/>
    <property type="project" value="UniProtKB-KW"/>
</dbReference>
<name>A0AA42CB82_9BACT</name>
<evidence type="ECO:0000256" key="3">
    <source>
        <dbReference type="ARBA" id="ARBA00023015"/>
    </source>
</evidence>
<dbReference type="FunFam" id="3.40.50.300:FF:000006">
    <property type="entry name" value="DNA-binding transcriptional regulator NtrC"/>
    <property type="match status" value="1"/>
</dbReference>
<dbReference type="SUPFAM" id="SSF46689">
    <property type="entry name" value="Homeodomain-like"/>
    <property type="match status" value="1"/>
</dbReference>
<protein>
    <submittedName>
        <fullName evidence="9">Sigma 54-interacting transcriptional regulator</fullName>
    </submittedName>
</protein>
<dbReference type="SUPFAM" id="SSF52540">
    <property type="entry name" value="P-loop containing nucleoside triphosphate hydrolases"/>
    <property type="match status" value="1"/>
</dbReference>
<feature type="domain" description="Sigma-54 factor interaction" evidence="8">
    <location>
        <begin position="224"/>
        <end position="453"/>
    </location>
</feature>
<dbReference type="Proteomes" id="UP001163821">
    <property type="component" value="Unassembled WGS sequence"/>
</dbReference>
<dbReference type="InterPro" id="IPR029016">
    <property type="entry name" value="GAF-like_dom_sf"/>
</dbReference>
<dbReference type="RefSeq" id="WP_282593483.1">
    <property type="nucleotide sequence ID" value="NZ_JAPAAF010000061.1"/>
</dbReference>
<dbReference type="PRINTS" id="PR01590">
    <property type="entry name" value="HTHFIS"/>
</dbReference>
<keyword evidence="3" id="KW-0805">Transcription regulation</keyword>
<accession>A0AA42CB82</accession>
<evidence type="ECO:0000256" key="7">
    <source>
        <dbReference type="SAM" id="Coils"/>
    </source>
</evidence>
<evidence type="ECO:0000259" key="8">
    <source>
        <dbReference type="PROSITE" id="PS50045"/>
    </source>
</evidence>
<dbReference type="Pfam" id="PF25601">
    <property type="entry name" value="AAA_lid_14"/>
    <property type="match status" value="1"/>
</dbReference>
<dbReference type="SMART" id="SM00382">
    <property type="entry name" value="AAA"/>
    <property type="match status" value="1"/>
</dbReference>
<dbReference type="Gene3D" id="1.10.10.60">
    <property type="entry name" value="Homeodomain-like"/>
    <property type="match status" value="1"/>
</dbReference>
<dbReference type="Pfam" id="PF00158">
    <property type="entry name" value="Sigma54_activat"/>
    <property type="match status" value="1"/>
</dbReference>
<keyword evidence="10" id="KW-1185">Reference proteome</keyword>
<dbReference type="SMART" id="SM00065">
    <property type="entry name" value="GAF"/>
    <property type="match status" value="1"/>
</dbReference>
<evidence type="ECO:0000256" key="2">
    <source>
        <dbReference type="ARBA" id="ARBA00022840"/>
    </source>
</evidence>
<dbReference type="CDD" id="cd00009">
    <property type="entry name" value="AAA"/>
    <property type="match status" value="1"/>
</dbReference>
<dbReference type="EMBL" id="JAPAAF010000061">
    <property type="protein sequence ID" value="MCW0484892.1"/>
    <property type="molecule type" value="Genomic_DNA"/>
</dbReference>
<keyword evidence="1" id="KW-0547">Nucleotide-binding</keyword>
<dbReference type="Pfam" id="PF01590">
    <property type="entry name" value="GAF"/>
    <property type="match status" value="1"/>
</dbReference>
<keyword evidence="6" id="KW-0804">Transcription</keyword>
<evidence type="ECO:0000256" key="5">
    <source>
        <dbReference type="ARBA" id="ARBA00023159"/>
    </source>
</evidence>
<sequence length="536" mass="60875">MTNRLLVWLVARGEERMEFKCKKAGNECYGLKELMLLSEISERLIRSKELKNDLSVILELLVKHLNAERSFLTIFNRKNATIYIEAAYGFSSAQQARGKYELGEGIIGRVVELARPIVIEKISKSSLFLNRTQQELTTKDGKELSFICVPVMEDGKVTGTLSLIRPFNPHITNDENLNLLSIIGGLISRVVSSKQERMEELELLRQKNQELQSQLKDEHRPVNIIGNSGKMRDVYSLVNMVAETNSTVLIRGESGIGKELIADAIHFTSKRAKNNFVKVNCSALPDSLIESELFGHEKGAFTGAESRRKGRFELADGGTIFLDEIGDIPLSTQVKILRILQQREFERLGGTETIRVDVRIVAATNRNLEELIDKGEFREDLFYRINVFPLYIPPLRERRDDIPLLVDHFIEKFNKRNGAQVKRITTSALNMLMVYSWPGNIRELENCIERACILTPDNVIHSYNLPPSLQTADSSNTQAKGGLMYTVEQVEKQLIREALTTTKGNIAKAADMLKVTERMLGTRIKKYEIDAWRFKV</sequence>
<dbReference type="Gene3D" id="3.40.50.300">
    <property type="entry name" value="P-loop containing nucleotide triphosphate hydrolases"/>
    <property type="match status" value="1"/>
</dbReference>
<dbReference type="GO" id="GO:0043565">
    <property type="term" value="F:sequence-specific DNA binding"/>
    <property type="evidence" value="ECO:0007669"/>
    <property type="project" value="InterPro"/>
</dbReference>
<keyword evidence="4" id="KW-0238">DNA-binding</keyword>
<dbReference type="InterPro" id="IPR009057">
    <property type="entry name" value="Homeodomain-like_sf"/>
</dbReference>
<dbReference type="InterPro" id="IPR003593">
    <property type="entry name" value="AAA+_ATPase"/>
</dbReference>
<evidence type="ECO:0000313" key="10">
    <source>
        <dbReference type="Proteomes" id="UP001163821"/>
    </source>
</evidence>
<gene>
    <name evidence="9" type="ORF">N2K84_19320</name>
</gene>
<keyword evidence="2" id="KW-0067">ATP-binding</keyword>
<reference evidence="9" key="1">
    <citation type="submission" date="2022-10" db="EMBL/GenBank/DDBJ databases">
        <title>Gaoshiqiia sediminis gen. nov., sp. nov., isolated from coastal sediment.</title>
        <authorList>
            <person name="Yu W.X."/>
            <person name="Mu D.S."/>
            <person name="Du J.Z."/>
            <person name="Liang Y.Q."/>
        </authorList>
    </citation>
    <scope>NUCLEOTIDE SEQUENCE</scope>
    <source>
        <strain evidence="9">A06</strain>
    </source>
</reference>
<evidence type="ECO:0000256" key="6">
    <source>
        <dbReference type="ARBA" id="ARBA00023163"/>
    </source>
</evidence>
<dbReference type="PANTHER" id="PTHR32071">
    <property type="entry name" value="TRANSCRIPTIONAL REGULATORY PROTEIN"/>
    <property type="match status" value="1"/>
</dbReference>
<dbReference type="AlphaFoldDB" id="A0AA42CB82"/>
<dbReference type="PROSITE" id="PS00676">
    <property type="entry name" value="SIGMA54_INTERACT_2"/>
    <property type="match status" value="1"/>
</dbReference>
<comment type="caution">
    <text evidence="9">The sequence shown here is derived from an EMBL/GenBank/DDBJ whole genome shotgun (WGS) entry which is preliminary data.</text>
</comment>
<dbReference type="PROSITE" id="PS50045">
    <property type="entry name" value="SIGMA54_INTERACT_4"/>
    <property type="match status" value="1"/>
</dbReference>
<dbReference type="InterPro" id="IPR003018">
    <property type="entry name" value="GAF"/>
</dbReference>
<dbReference type="Pfam" id="PF02954">
    <property type="entry name" value="HTH_8"/>
    <property type="match status" value="1"/>
</dbReference>
<dbReference type="InterPro" id="IPR002197">
    <property type="entry name" value="HTH_Fis"/>
</dbReference>
<dbReference type="GO" id="GO:0006355">
    <property type="term" value="P:regulation of DNA-templated transcription"/>
    <property type="evidence" value="ECO:0007669"/>
    <property type="project" value="InterPro"/>
</dbReference>
<dbReference type="PANTHER" id="PTHR32071:SF57">
    <property type="entry name" value="C4-DICARBOXYLATE TRANSPORT TRANSCRIPTIONAL REGULATORY PROTEIN DCTD"/>
    <property type="match status" value="1"/>
</dbReference>
<dbReference type="Gene3D" id="3.30.450.40">
    <property type="match status" value="1"/>
</dbReference>
<dbReference type="PROSITE" id="PS00688">
    <property type="entry name" value="SIGMA54_INTERACT_3"/>
    <property type="match status" value="1"/>
</dbReference>